<dbReference type="GO" id="GO:0003723">
    <property type="term" value="F:RNA binding"/>
    <property type="evidence" value="ECO:0007669"/>
    <property type="project" value="InterPro"/>
</dbReference>
<reference evidence="1" key="1">
    <citation type="submission" date="2023-08" db="EMBL/GenBank/DDBJ databases">
        <authorList>
            <person name="Audoor S."/>
            <person name="Bilcke G."/>
        </authorList>
    </citation>
    <scope>NUCLEOTIDE SEQUENCE</scope>
</reference>
<dbReference type="InterPro" id="IPR026699">
    <property type="entry name" value="Exosome_RNA_bind1/RRP40/RRP4"/>
</dbReference>
<organism evidence="1 2">
    <name type="scientific">Cylindrotheca closterium</name>
    <dbReference type="NCBI Taxonomy" id="2856"/>
    <lineage>
        <taxon>Eukaryota</taxon>
        <taxon>Sar</taxon>
        <taxon>Stramenopiles</taxon>
        <taxon>Ochrophyta</taxon>
        <taxon>Bacillariophyta</taxon>
        <taxon>Bacillariophyceae</taxon>
        <taxon>Bacillariophycidae</taxon>
        <taxon>Bacillariales</taxon>
        <taxon>Bacillariaceae</taxon>
        <taxon>Cylindrotheca</taxon>
    </lineage>
</organism>
<dbReference type="GO" id="GO:0000176">
    <property type="term" value="C:nuclear exosome (RNase complex)"/>
    <property type="evidence" value="ECO:0007669"/>
    <property type="project" value="TreeGrafter"/>
</dbReference>
<dbReference type="Gene3D" id="2.40.50.140">
    <property type="entry name" value="Nucleic acid-binding proteins"/>
    <property type="match status" value="1"/>
</dbReference>
<evidence type="ECO:0000313" key="1">
    <source>
        <dbReference type="EMBL" id="CAJ1935445.1"/>
    </source>
</evidence>
<dbReference type="SUPFAM" id="SSF110324">
    <property type="entry name" value="Ribosomal L27 protein-like"/>
    <property type="match status" value="1"/>
</dbReference>
<dbReference type="Proteomes" id="UP001295423">
    <property type="component" value="Unassembled WGS sequence"/>
</dbReference>
<dbReference type="GO" id="GO:0000177">
    <property type="term" value="C:cytoplasmic exosome (RNase complex)"/>
    <property type="evidence" value="ECO:0007669"/>
    <property type="project" value="TreeGrafter"/>
</dbReference>
<comment type="caution">
    <text evidence="1">The sequence shown here is derived from an EMBL/GenBank/DDBJ whole genome shotgun (WGS) entry which is preliminary data.</text>
</comment>
<gene>
    <name evidence="1" type="ORF">CYCCA115_LOCUS4760</name>
</gene>
<accession>A0AAD2CJA5</accession>
<dbReference type="SUPFAM" id="SSF50249">
    <property type="entry name" value="Nucleic acid-binding proteins"/>
    <property type="match status" value="1"/>
</dbReference>
<dbReference type="PANTHER" id="PTHR21321">
    <property type="entry name" value="PNAS-3 RELATED"/>
    <property type="match status" value="1"/>
</dbReference>
<proteinExistence type="predicted"/>
<evidence type="ECO:0000313" key="2">
    <source>
        <dbReference type="Proteomes" id="UP001295423"/>
    </source>
</evidence>
<dbReference type="GO" id="GO:0071051">
    <property type="term" value="P:poly(A)-dependent snoRNA 3'-end processing"/>
    <property type="evidence" value="ECO:0007669"/>
    <property type="project" value="TreeGrafter"/>
</dbReference>
<dbReference type="PANTHER" id="PTHR21321:SF1">
    <property type="entry name" value="EXOSOME COMPLEX COMPONENT RRP40"/>
    <property type="match status" value="1"/>
</dbReference>
<dbReference type="EMBL" id="CAKOGP040000471">
    <property type="protein sequence ID" value="CAJ1935445.1"/>
    <property type="molecule type" value="Genomic_DNA"/>
</dbReference>
<dbReference type="InterPro" id="IPR012340">
    <property type="entry name" value="NA-bd_OB-fold"/>
</dbReference>
<dbReference type="AlphaFoldDB" id="A0AAD2CJA5"/>
<dbReference type="GO" id="GO:0071034">
    <property type="term" value="P:CUT catabolic process"/>
    <property type="evidence" value="ECO:0007669"/>
    <property type="project" value="TreeGrafter"/>
</dbReference>
<protein>
    <submittedName>
        <fullName evidence="1">Uncharacterized protein</fullName>
    </submittedName>
</protein>
<sequence length="120" mass="12927">MGSATVLPGEDVSDIVKHLLKGNPRLGIGLRKENNSVISTIAGNLQYRSDIVFVNQNTRRYRPSVEDRVIAVVEERVAGDGAGGDVYRVNIGGPHPALLSNLSFEGATKRNKPMLASVLM</sequence>
<keyword evidence="2" id="KW-1185">Reference proteome</keyword>
<dbReference type="GO" id="GO:0071038">
    <property type="term" value="P:TRAMP-dependent tRNA surveillance pathway"/>
    <property type="evidence" value="ECO:0007669"/>
    <property type="project" value="TreeGrafter"/>
</dbReference>
<dbReference type="Pfam" id="PF21262">
    <property type="entry name" value="RRP40_S1"/>
    <property type="match status" value="1"/>
</dbReference>
<name>A0AAD2CJA5_9STRA</name>
<dbReference type="GO" id="GO:0000467">
    <property type="term" value="P:exonucleolytic trimming to generate mature 3'-end of 5.8S rRNA from tricistronic rRNA transcript (SSU-rRNA, 5.8S rRNA, LSU-rRNA)"/>
    <property type="evidence" value="ECO:0007669"/>
    <property type="project" value="TreeGrafter"/>
</dbReference>
<dbReference type="GO" id="GO:0034475">
    <property type="term" value="P:U4 snRNA 3'-end processing"/>
    <property type="evidence" value="ECO:0007669"/>
    <property type="project" value="TreeGrafter"/>
</dbReference>
<dbReference type="GO" id="GO:0071035">
    <property type="term" value="P:nuclear polyadenylation-dependent rRNA catabolic process"/>
    <property type="evidence" value="ECO:0007669"/>
    <property type="project" value="TreeGrafter"/>
</dbReference>